<name>A0A7I7WD27_9MYCO</name>
<sequence length="286" mass="30497">MALTTTVGGVWVLQALLGVETMPASLRLKPFVPSVHESLMVQTTAGRLPLSQTAEYASLMQAGVIDSSGRVDDVVRDWMTVLGRPEREVMLVIRRPADVDAADAAPTVTERVLVVCRHRRWMAMAARDGDEMVIDAVGEAEDPHKQIELICQTLLPALGEAPPADIEGVNLPADLVQSTLERAVPLGRDAVAAALGRLGLAPQQAQVLTAAARLDESAMAVVAVVDHGIKRHVHQRVLTVADTEYGRISITTTPAADGSKWMSIWPASIGGLHDDLADLLAVPRAA</sequence>
<keyword evidence="5" id="KW-0614">Plasmid</keyword>
<evidence type="ECO:0000256" key="4">
    <source>
        <dbReference type="ARBA" id="ARBA00023186"/>
    </source>
</evidence>
<reference evidence="5 8" key="2">
    <citation type="journal article" date="2019" name="Emerg. Microbes Infect.">
        <title>Comprehensive subspecies identification of 175 nontuberculous mycobacteria species based on 7547 genomic profiles.</title>
        <authorList>
            <person name="Matsumoto Y."/>
            <person name="Kinjo T."/>
            <person name="Motooka D."/>
            <person name="Nabeya D."/>
            <person name="Jung N."/>
            <person name="Uechi K."/>
            <person name="Horii T."/>
            <person name="Iida T."/>
            <person name="Fujita J."/>
            <person name="Nakamura S."/>
        </authorList>
    </citation>
    <scope>NUCLEOTIDE SEQUENCE [LARGE SCALE GENOMIC DNA]</scope>
    <source>
        <strain evidence="5 8">JCM 12687</strain>
        <plasmid evidence="5">pJCM12687</plasmid>
    </source>
</reference>
<evidence type="ECO:0000313" key="5">
    <source>
        <dbReference type="EMBL" id="BBZ15020.1"/>
    </source>
</evidence>
<evidence type="ECO:0000313" key="8">
    <source>
        <dbReference type="Proteomes" id="UP000467379"/>
    </source>
</evidence>
<evidence type="ECO:0000256" key="3">
    <source>
        <dbReference type="ARBA" id="ARBA00022490"/>
    </source>
</evidence>
<dbReference type="AlphaFoldDB" id="A0A7I7WD27"/>
<dbReference type="Proteomes" id="UP000467379">
    <property type="component" value="Plasmid pJCM12687"/>
</dbReference>
<protein>
    <submittedName>
        <fullName evidence="6">ESX secretion-associated protein EspG</fullName>
    </submittedName>
    <submittedName>
        <fullName evidence="5">ESX-2 secretion-associated protein EspG2</fullName>
    </submittedName>
</protein>
<evidence type="ECO:0000313" key="7">
    <source>
        <dbReference type="Proteomes" id="UP000192441"/>
    </source>
</evidence>
<dbReference type="GO" id="GO:0005737">
    <property type="term" value="C:cytoplasm"/>
    <property type="evidence" value="ECO:0007669"/>
    <property type="project" value="UniProtKB-SubCell"/>
</dbReference>
<keyword evidence="8" id="KW-1185">Reference proteome</keyword>
<dbReference type="Proteomes" id="UP000192441">
    <property type="component" value="Unassembled WGS sequence"/>
</dbReference>
<evidence type="ECO:0000256" key="1">
    <source>
        <dbReference type="ARBA" id="ARBA00004496"/>
    </source>
</evidence>
<dbReference type="EMBL" id="AP022607">
    <property type="protein sequence ID" value="BBZ15020.1"/>
    <property type="molecule type" value="Genomic_DNA"/>
</dbReference>
<evidence type="ECO:0000256" key="2">
    <source>
        <dbReference type="ARBA" id="ARBA00006411"/>
    </source>
</evidence>
<dbReference type="EMBL" id="MVHM01000034">
    <property type="protein sequence ID" value="ORA29850.1"/>
    <property type="molecule type" value="Genomic_DNA"/>
</dbReference>
<comment type="similarity">
    <text evidence="2">Belongs to the EspG family.</text>
</comment>
<dbReference type="OrthoDB" id="4525561at2"/>
<reference evidence="6 7" key="1">
    <citation type="submission" date="2016-12" db="EMBL/GenBank/DDBJ databases">
        <title>The new phylogeny of genus Mycobacterium.</title>
        <authorList>
            <person name="Tortoli E."/>
            <person name="Trovato A."/>
            <person name="Cirillo D.M."/>
        </authorList>
    </citation>
    <scope>NUCLEOTIDE SEQUENCE [LARGE SCALE GENOMIC DNA]</scope>
    <source>
        <strain evidence="6 7">DSM 44624</strain>
    </source>
</reference>
<comment type="subcellular location">
    <subcellularLocation>
        <location evidence="1">Cytoplasm</location>
    </subcellularLocation>
</comment>
<reference evidence="5" key="3">
    <citation type="submission" date="2020-02" db="EMBL/GenBank/DDBJ databases">
        <authorList>
            <person name="Matsumoto Y."/>
            <person name="Kinjo T."/>
            <person name="Motooka D."/>
            <person name="Nabeya D."/>
            <person name="Jung N."/>
            <person name="Uechi K."/>
            <person name="Horii T."/>
            <person name="Iida T."/>
            <person name="Fujita J."/>
            <person name="Nakamura S."/>
        </authorList>
    </citation>
    <scope>NUCLEOTIDE SEQUENCE</scope>
    <source>
        <strain evidence="5">JCM 12687</strain>
        <plasmid evidence="5">pJCM12687</plasmid>
    </source>
</reference>
<geneLocation type="plasmid" evidence="5 8">
    <name>pJCM12687</name>
</geneLocation>
<proteinExistence type="inferred from homology"/>
<organism evidence="6 7">
    <name type="scientific">Mycobacterium branderi</name>
    <dbReference type="NCBI Taxonomy" id="43348"/>
    <lineage>
        <taxon>Bacteria</taxon>
        <taxon>Bacillati</taxon>
        <taxon>Actinomycetota</taxon>
        <taxon>Actinomycetes</taxon>
        <taxon>Mycobacteriales</taxon>
        <taxon>Mycobacteriaceae</taxon>
        <taxon>Mycobacterium</taxon>
    </lineage>
</organism>
<keyword evidence="4" id="KW-0143">Chaperone</keyword>
<evidence type="ECO:0000313" key="6">
    <source>
        <dbReference type="EMBL" id="ORA29850.1"/>
    </source>
</evidence>
<dbReference type="InterPro" id="IPR025734">
    <property type="entry name" value="EspG"/>
</dbReference>
<dbReference type="RefSeq" id="WP_083134613.1">
    <property type="nucleotide sequence ID" value="NZ_AP022607.1"/>
</dbReference>
<accession>A0A7I7WD27</accession>
<dbReference type="Pfam" id="PF14011">
    <property type="entry name" value="ESX-1_EspG"/>
    <property type="match status" value="1"/>
</dbReference>
<keyword evidence="3" id="KW-0963">Cytoplasm</keyword>
<gene>
    <name evidence="5" type="primary">espG2</name>
    <name evidence="6" type="ORF">BST20_27735</name>
    <name evidence="5" type="ORF">MBRA_52150</name>
</gene>